<dbReference type="InterPro" id="IPR029058">
    <property type="entry name" value="AB_hydrolase_fold"/>
</dbReference>
<dbReference type="OMA" id="GHRETSW"/>
<evidence type="ECO:0000256" key="5">
    <source>
        <dbReference type="ARBA" id="ARBA00023128"/>
    </source>
</evidence>
<dbReference type="Proteomes" id="UP000030104">
    <property type="component" value="Unassembled WGS sequence"/>
</dbReference>
<dbReference type="OrthoDB" id="5086500at2759"/>
<dbReference type="GO" id="GO:0005783">
    <property type="term" value="C:endoplasmic reticulum"/>
    <property type="evidence" value="ECO:0007669"/>
    <property type="project" value="UniProtKB-SubCell"/>
</dbReference>
<evidence type="ECO:0000256" key="3">
    <source>
        <dbReference type="ARBA" id="ARBA00004370"/>
    </source>
</evidence>
<evidence type="ECO:0000313" key="7">
    <source>
        <dbReference type="EMBL" id="KGO77979.1"/>
    </source>
</evidence>
<keyword evidence="8" id="KW-1185">Reference proteome</keyword>
<evidence type="ECO:0000313" key="8">
    <source>
        <dbReference type="Proteomes" id="UP000030104"/>
    </source>
</evidence>
<evidence type="ECO:0000256" key="4">
    <source>
        <dbReference type="ARBA" id="ARBA00022824"/>
    </source>
</evidence>
<dbReference type="GO" id="GO:0072330">
    <property type="term" value="P:monocarboxylic acid biosynthetic process"/>
    <property type="evidence" value="ECO:0007669"/>
    <property type="project" value="UniProtKB-ARBA"/>
</dbReference>
<organism evidence="7 8">
    <name type="scientific">Penicillium italicum</name>
    <name type="common">Blue mold</name>
    <dbReference type="NCBI Taxonomy" id="40296"/>
    <lineage>
        <taxon>Eukaryota</taxon>
        <taxon>Fungi</taxon>
        <taxon>Dikarya</taxon>
        <taxon>Ascomycota</taxon>
        <taxon>Pezizomycotina</taxon>
        <taxon>Eurotiomycetes</taxon>
        <taxon>Eurotiomycetidae</taxon>
        <taxon>Eurotiales</taxon>
        <taxon>Aspergillaceae</taxon>
        <taxon>Penicillium</taxon>
    </lineage>
</organism>
<dbReference type="InterPro" id="IPR052374">
    <property type="entry name" value="SERAC1"/>
</dbReference>
<dbReference type="SUPFAM" id="SSF53474">
    <property type="entry name" value="alpha/beta-Hydrolases"/>
    <property type="match status" value="1"/>
</dbReference>
<gene>
    <name evidence="7" type="ORF">PITC_025070</name>
</gene>
<name>A0A0A2LDH5_PENIT</name>
<accession>A0A0A2LDH5</accession>
<comment type="subcellular location">
    <subcellularLocation>
        <location evidence="2">Endoplasmic reticulum</location>
    </subcellularLocation>
    <subcellularLocation>
        <location evidence="3">Membrane</location>
    </subcellularLocation>
    <subcellularLocation>
        <location evidence="1">Mitochondrion</location>
    </subcellularLocation>
</comment>
<proteinExistence type="predicted"/>
<reference evidence="7 8" key="1">
    <citation type="journal article" date="2015" name="Mol. Plant Microbe Interact.">
        <title>Genome, transcriptome, and functional analyses of Penicillium expansum provide new insights into secondary metabolism and pathogenicity.</title>
        <authorList>
            <person name="Ballester A.R."/>
            <person name="Marcet-Houben M."/>
            <person name="Levin E."/>
            <person name="Sela N."/>
            <person name="Selma-Lazaro C."/>
            <person name="Carmona L."/>
            <person name="Wisniewski M."/>
            <person name="Droby S."/>
            <person name="Gonzalez-Candelas L."/>
            <person name="Gabaldon T."/>
        </authorList>
    </citation>
    <scope>NUCLEOTIDE SEQUENCE [LARGE SCALE GENOMIC DNA]</scope>
    <source>
        <strain evidence="7 8">PHI-1</strain>
    </source>
</reference>
<dbReference type="EMBL" id="JQGA01000072">
    <property type="protein sequence ID" value="KGO77979.1"/>
    <property type="molecule type" value="Genomic_DNA"/>
</dbReference>
<keyword evidence="6" id="KW-0472">Membrane</keyword>
<dbReference type="PANTHER" id="PTHR48182:SF2">
    <property type="entry name" value="PROTEIN SERAC1"/>
    <property type="match status" value="1"/>
</dbReference>
<keyword evidence="5" id="KW-0496">Mitochondrion</keyword>
<dbReference type="PANTHER" id="PTHR48182">
    <property type="entry name" value="PROTEIN SERAC1"/>
    <property type="match status" value="1"/>
</dbReference>
<protein>
    <recommendedName>
        <fullName evidence="9">DUF676 domain-containing protein</fullName>
    </recommendedName>
</protein>
<dbReference type="AlphaFoldDB" id="A0A0A2LDH5"/>
<dbReference type="Gene3D" id="3.40.50.1820">
    <property type="entry name" value="alpha/beta hydrolase"/>
    <property type="match status" value="1"/>
</dbReference>
<keyword evidence="4" id="KW-0256">Endoplasmic reticulum</keyword>
<dbReference type="STRING" id="40296.A0A0A2LDH5"/>
<evidence type="ECO:0000256" key="2">
    <source>
        <dbReference type="ARBA" id="ARBA00004240"/>
    </source>
</evidence>
<evidence type="ECO:0000256" key="1">
    <source>
        <dbReference type="ARBA" id="ARBA00004173"/>
    </source>
</evidence>
<dbReference type="GO" id="GO:0016020">
    <property type="term" value="C:membrane"/>
    <property type="evidence" value="ECO:0007669"/>
    <property type="project" value="UniProtKB-SubCell"/>
</dbReference>
<dbReference type="GO" id="GO:0017000">
    <property type="term" value="P:antibiotic biosynthetic process"/>
    <property type="evidence" value="ECO:0007669"/>
    <property type="project" value="UniProtKB-ARBA"/>
</dbReference>
<evidence type="ECO:0000256" key="6">
    <source>
        <dbReference type="ARBA" id="ARBA00023136"/>
    </source>
</evidence>
<comment type="caution">
    <text evidence="7">The sequence shown here is derived from an EMBL/GenBank/DDBJ whole genome shotgun (WGS) entry which is preliminary data.</text>
</comment>
<dbReference type="GO" id="GO:0005739">
    <property type="term" value="C:mitochondrion"/>
    <property type="evidence" value="ECO:0007669"/>
    <property type="project" value="UniProtKB-SubCell"/>
</dbReference>
<dbReference type="PhylomeDB" id="A0A0A2LDH5"/>
<sequence length="296" mass="33252">MPWPWCFPFNQGQSKIAKTSPLPLDEETGLKLLYDGLTPKFDIIAIHGLNGHRENSWTAANGVNWLQDLLPDDMPNIRVLSWGYSLTTEANSHGKISQQKLSEQLVYDLWEWRSSTNVKTQLTKPENKNSLILTEATQTVNRPIVFIAHSLGGPIVKSVSFTILRSTQKRFVIDHDQALLYADSAQETLITNLHSIRSSTIGAIFMGTPQLDSRLIGLQSYLANAKGSDQESSNIYKEANWLVTILQSYPSISQKFRTLVVHETANPLSTDKTLDQVRDFSPATHGLFAYTIFVFE</sequence>
<dbReference type="HOGENOM" id="CLU_940418_0_0_1"/>
<evidence type="ECO:0008006" key="9">
    <source>
        <dbReference type="Google" id="ProtNLM"/>
    </source>
</evidence>